<dbReference type="SUPFAM" id="SSF48445">
    <property type="entry name" value="14-3-3 protein"/>
    <property type="match status" value="1"/>
</dbReference>
<dbReference type="AlphaFoldDB" id="A0ABD2PD10"/>
<name>A0ABD2PD10_9CUCU</name>
<dbReference type="EMBL" id="JABFTP020000185">
    <property type="protein sequence ID" value="KAL3288853.1"/>
    <property type="molecule type" value="Genomic_DNA"/>
</dbReference>
<dbReference type="Pfam" id="PF00244">
    <property type="entry name" value="14-3-3"/>
    <property type="match status" value="1"/>
</dbReference>
<protein>
    <recommendedName>
        <fullName evidence="2">14-3-3 domain-containing protein</fullName>
    </recommendedName>
</protein>
<dbReference type="InterPro" id="IPR000308">
    <property type="entry name" value="14-3-3"/>
</dbReference>
<gene>
    <name evidence="3" type="ORF">HHI36_003300</name>
</gene>
<dbReference type="Proteomes" id="UP001516400">
    <property type="component" value="Unassembled WGS sequence"/>
</dbReference>
<dbReference type="Gene3D" id="1.20.190.20">
    <property type="entry name" value="14-3-3 domain"/>
    <property type="match status" value="1"/>
</dbReference>
<dbReference type="PANTHER" id="PTHR18860">
    <property type="entry name" value="14-3-3 PROTEIN"/>
    <property type="match status" value="1"/>
</dbReference>
<dbReference type="InterPro" id="IPR036815">
    <property type="entry name" value="14-3-3_dom_sf"/>
</dbReference>
<keyword evidence="4" id="KW-1185">Reference proteome</keyword>
<comment type="caution">
    <text evidence="3">The sequence shown here is derived from an EMBL/GenBank/DDBJ whole genome shotgun (WGS) entry which is preliminary data.</text>
</comment>
<feature type="domain" description="14-3-3" evidence="2">
    <location>
        <begin position="1"/>
        <end position="155"/>
    </location>
</feature>
<comment type="similarity">
    <text evidence="1">Belongs to the 14-3-3 family.</text>
</comment>
<evidence type="ECO:0000313" key="4">
    <source>
        <dbReference type="Proteomes" id="UP001516400"/>
    </source>
</evidence>
<sequence length="167" mass="18941">MRETVAEEIKQICVAVMSFPDKMIFPKTMHTETKICGLMMKADYCRYMAELSSGNKRSEFASTALKIYQEASDMARLHLSTTNTVRLNLALNFSVLYYDILNSSRSACLIAKQAFDEAILDIESIHEDSIEITTKIMKSLTDNLSLWDGGHEEMQHAPNNMNDDDDI</sequence>
<evidence type="ECO:0000313" key="3">
    <source>
        <dbReference type="EMBL" id="KAL3288853.1"/>
    </source>
</evidence>
<dbReference type="SMART" id="SM00101">
    <property type="entry name" value="14_3_3"/>
    <property type="match status" value="1"/>
</dbReference>
<evidence type="ECO:0000259" key="2">
    <source>
        <dbReference type="SMART" id="SM00101"/>
    </source>
</evidence>
<dbReference type="PRINTS" id="PR00305">
    <property type="entry name" value="1433ZETA"/>
</dbReference>
<proteinExistence type="inferred from homology"/>
<accession>A0ABD2PD10</accession>
<reference evidence="3 4" key="1">
    <citation type="journal article" date="2021" name="BMC Biol.">
        <title>Horizontally acquired antibacterial genes associated with adaptive radiation of ladybird beetles.</title>
        <authorList>
            <person name="Li H.S."/>
            <person name="Tang X.F."/>
            <person name="Huang Y.H."/>
            <person name="Xu Z.Y."/>
            <person name="Chen M.L."/>
            <person name="Du X.Y."/>
            <person name="Qiu B.Y."/>
            <person name="Chen P.T."/>
            <person name="Zhang W."/>
            <person name="Slipinski A."/>
            <person name="Escalona H.E."/>
            <person name="Waterhouse R.M."/>
            <person name="Zwick A."/>
            <person name="Pang H."/>
        </authorList>
    </citation>
    <scope>NUCLEOTIDE SEQUENCE [LARGE SCALE GENOMIC DNA]</scope>
    <source>
        <strain evidence="3">SYSU2018</strain>
    </source>
</reference>
<evidence type="ECO:0000256" key="1">
    <source>
        <dbReference type="ARBA" id="ARBA00006141"/>
    </source>
</evidence>
<dbReference type="InterPro" id="IPR023410">
    <property type="entry name" value="14-3-3_domain"/>
</dbReference>
<organism evidence="3 4">
    <name type="scientific">Cryptolaemus montrouzieri</name>
    <dbReference type="NCBI Taxonomy" id="559131"/>
    <lineage>
        <taxon>Eukaryota</taxon>
        <taxon>Metazoa</taxon>
        <taxon>Ecdysozoa</taxon>
        <taxon>Arthropoda</taxon>
        <taxon>Hexapoda</taxon>
        <taxon>Insecta</taxon>
        <taxon>Pterygota</taxon>
        <taxon>Neoptera</taxon>
        <taxon>Endopterygota</taxon>
        <taxon>Coleoptera</taxon>
        <taxon>Polyphaga</taxon>
        <taxon>Cucujiformia</taxon>
        <taxon>Coccinelloidea</taxon>
        <taxon>Coccinellidae</taxon>
        <taxon>Scymninae</taxon>
        <taxon>Scymnini</taxon>
        <taxon>Cryptolaemus</taxon>
    </lineage>
</organism>